<evidence type="ECO:0000313" key="2">
    <source>
        <dbReference type="Proteomes" id="UP000000448"/>
    </source>
</evidence>
<dbReference type="HOGENOM" id="CLU_098629_0_0_7"/>
<reference evidence="1 2" key="1">
    <citation type="journal article" date="2009" name="PLoS Genet.">
        <title>Adaptations to submarine hydrothermal environments exemplified by the genome of Nautilia profundicola.</title>
        <authorList>
            <person name="Campbell B.J."/>
            <person name="Smith J.L."/>
            <person name="Hanson T.E."/>
            <person name="Klotz M.G."/>
            <person name="Stein L.Y."/>
            <person name="Lee C.K."/>
            <person name="Wu D."/>
            <person name="Robinson J.M."/>
            <person name="Khouri H.M."/>
            <person name="Eisen J.A."/>
            <person name="Cary S.C."/>
        </authorList>
    </citation>
    <scope>NUCLEOTIDE SEQUENCE [LARGE SCALE GENOMIC DNA]</scope>
    <source>
        <strain evidence="2">ATCC BAA-1463 / DSM 18972 / AmH</strain>
    </source>
</reference>
<sequence length="244" mass="27792">MRILLLFILALSLNAKTMIASYYAKYGIFGTIAEANAIYEANETNYKIFTESKALGLAATLSKHMVQTYSSIGVIKDNILIPNAYISTRKKGDDFYKRIYLFDHKNKKIIRLKYKNGKLEANETMPYYTPDDVLSLYFNLPNYLKKLPKKEIYTFYALGGRKSDGKVDVTFPKGRELEKVKDTFDNAKGVYIKANLYNKVFAGDKGILYLVIDPKNWVTLKGMVKNVLKIGDLKGGLKDFKLIP</sequence>
<dbReference type="KEGG" id="nam:NAMH_0058"/>
<dbReference type="eggNOG" id="ENOG5033G25">
    <property type="taxonomic scope" value="Bacteria"/>
</dbReference>
<dbReference type="OrthoDB" id="5363140at2"/>
<organism evidence="1 2">
    <name type="scientific">Nautilia profundicola (strain ATCC BAA-1463 / DSM 18972 / AmH)</name>
    <dbReference type="NCBI Taxonomy" id="598659"/>
    <lineage>
        <taxon>Bacteria</taxon>
        <taxon>Pseudomonadati</taxon>
        <taxon>Campylobacterota</taxon>
        <taxon>Epsilonproteobacteria</taxon>
        <taxon>Nautiliales</taxon>
        <taxon>Nautiliaceae</taxon>
        <taxon>Nautilia</taxon>
    </lineage>
</organism>
<dbReference type="AlphaFoldDB" id="B9L793"/>
<proteinExistence type="predicted"/>
<dbReference type="RefSeq" id="WP_015902597.1">
    <property type="nucleotide sequence ID" value="NC_012115.1"/>
</dbReference>
<name>B9L793_NAUPA</name>
<dbReference type="Proteomes" id="UP000000448">
    <property type="component" value="Chromosome"/>
</dbReference>
<dbReference type="EMBL" id="CP001279">
    <property type="protein sequence ID" value="ACM93545.1"/>
    <property type="molecule type" value="Genomic_DNA"/>
</dbReference>
<gene>
    <name evidence="1" type="ordered locus">NAMH_0058</name>
</gene>
<keyword evidence="2" id="KW-1185">Reference proteome</keyword>
<evidence type="ECO:0000313" key="1">
    <source>
        <dbReference type="EMBL" id="ACM93545.1"/>
    </source>
</evidence>
<accession>B9L793</accession>
<protein>
    <recommendedName>
        <fullName evidence="3">DUF3108 domain-containing protein</fullName>
    </recommendedName>
</protein>
<evidence type="ECO:0008006" key="3">
    <source>
        <dbReference type="Google" id="ProtNLM"/>
    </source>
</evidence>